<keyword evidence="1" id="KW-0812">Transmembrane</keyword>
<accession>A0A7W7S663</accession>
<evidence type="ECO:0000313" key="3">
    <source>
        <dbReference type="Proteomes" id="UP000573327"/>
    </source>
</evidence>
<reference evidence="2 3" key="1">
    <citation type="submission" date="2020-08" db="EMBL/GenBank/DDBJ databases">
        <title>Sequencing the genomes of 1000 actinobacteria strains.</title>
        <authorList>
            <person name="Klenk H.-P."/>
        </authorList>
    </citation>
    <scope>NUCLEOTIDE SEQUENCE [LARGE SCALE GENOMIC DNA]</scope>
    <source>
        <strain evidence="2 3">DSM 44786</strain>
    </source>
</reference>
<feature type="transmembrane region" description="Helical" evidence="1">
    <location>
        <begin position="62"/>
        <end position="87"/>
    </location>
</feature>
<organism evidence="2 3">
    <name type="scientific">Kitasatospora gansuensis</name>
    <dbReference type="NCBI Taxonomy" id="258050"/>
    <lineage>
        <taxon>Bacteria</taxon>
        <taxon>Bacillati</taxon>
        <taxon>Actinomycetota</taxon>
        <taxon>Actinomycetes</taxon>
        <taxon>Kitasatosporales</taxon>
        <taxon>Streptomycetaceae</taxon>
        <taxon>Kitasatospora</taxon>
    </lineage>
</organism>
<dbReference type="AlphaFoldDB" id="A0A7W7S663"/>
<sequence length="109" mass="11087">MIFALIFFLALGVLATVGPASVLGLVTGLLAARLTVPVRTGLLLVVAAAQSTVWGLLLPSGYLVPAVVFLVCLATLASGAGGVAWAAHRSRAVRYPGGQPVWHPGTAGW</sequence>
<protein>
    <submittedName>
        <fullName evidence="2">Uncharacterized protein</fullName>
    </submittedName>
</protein>
<dbReference type="Proteomes" id="UP000573327">
    <property type="component" value="Unassembled WGS sequence"/>
</dbReference>
<dbReference type="EMBL" id="JACHJR010000001">
    <property type="protein sequence ID" value="MBB4944615.1"/>
    <property type="molecule type" value="Genomic_DNA"/>
</dbReference>
<evidence type="ECO:0000313" key="2">
    <source>
        <dbReference type="EMBL" id="MBB4944615.1"/>
    </source>
</evidence>
<keyword evidence="1" id="KW-1133">Transmembrane helix</keyword>
<proteinExistence type="predicted"/>
<keyword evidence="3" id="KW-1185">Reference proteome</keyword>
<comment type="caution">
    <text evidence="2">The sequence shown here is derived from an EMBL/GenBank/DDBJ whole genome shotgun (WGS) entry which is preliminary data.</text>
</comment>
<name>A0A7W7S663_9ACTN</name>
<keyword evidence="1" id="KW-0472">Membrane</keyword>
<dbReference type="RefSeq" id="WP_184910683.1">
    <property type="nucleotide sequence ID" value="NZ_JACHJR010000001.1"/>
</dbReference>
<evidence type="ECO:0000256" key="1">
    <source>
        <dbReference type="SAM" id="Phobius"/>
    </source>
</evidence>
<gene>
    <name evidence="2" type="ORF">F4556_000150</name>
</gene>